<organism evidence="3 4">
    <name type="scientific">Funneliformis geosporum</name>
    <dbReference type="NCBI Taxonomy" id="1117311"/>
    <lineage>
        <taxon>Eukaryota</taxon>
        <taxon>Fungi</taxon>
        <taxon>Fungi incertae sedis</taxon>
        <taxon>Mucoromycota</taxon>
        <taxon>Glomeromycotina</taxon>
        <taxon>Glomeromycetes</taxon>
        <taxon>Glomerales</taxon>
        <taxon>Glomeraceae</taxon>
        <taxon>Funneliformis</taxon>
    </lineage>
</organism>
<feature type="transmembrane region" description="Helical" evidence="2">
    <location>
        <begin position="893"/>
        <end position="915"/>
    </location>
</feature>
<evidence type="ECO:0000256" key="1">
    <source>
        <dbReference type="SAM" id="Coils"/>
    </source>
</evidence>
<feature type="coiled-coil region" evidence="1">
    <location>
        <begin position="1134"/>
        <end position="1161"/>
    </location>
</feature>
<sequence length="1175" mass="138431">MKIKIIKYSKDKEIANSGKLDDHFKEYKSQFKDSEYLKWMFATSNNFKELEKNFIFVAISYVTEIDMQVPETIIEVDKPTFFENFLLKANRTQKEQRLNGKTVIYKADLDLFTQDKELIDKYKEIQIGGIVSFAHEYNSNEITKTDCFILNFNGINRLSLSNNSLKKFNYPKRLIIELDALYKNKSWMLRIKNCIFDHYFYVEQYREGIHVMQLYDLSTMQIQQSFNIFEEKKYSNKYGKSILAISKNKQMIAFSSGYGKLSLYLIENGLEIICKDFGGDTKIIASDFKDDNQLMIIINKAKHTGMKLLLWNLYTDIFQYEQELPGIDISIFNSAKISGKYVSVNKYGRILSIYDSLQKLASEEERKKYYHSPTKIKLYSDGVCIVDKSNEMKVLKQEYHIVYHQDLSKNEAQPLIDNIEPWLTDDYEKIFVYLDRKESKQLYIGKCTVQVWCKIEQKENFILKYFWVNEDNENKYTLEISELNIYENGFSLKLKNNFQIKWFYNDKEDTNLIRYACDALEYLNYQRNKLIRYENQHVFEEIKYYISIIIWRFITNYPNIWKILDIHYNLMAKIIIGGSNSLIKNILFGDEKVKHKNLHIPRITRWIDSGRTTDNNDYLTTEYIDIRELSDLQIAIKLYLECNRRILVVTYLLEYYTKNATKDHGWLITISKALPDLYTYKLENCVSELFYKKCMEGIEISNIIEYTDFMPAKLQITLNENKFAAFNPNSNLKTISDPELNIKDLGSYLKLKLTELYVKIFSSNYENYSSTVKIVPLHNFTVNGISKKTYEHEDNAENISQLSPFVQIIRSESNNDIFNNPVMEAFVSQLFVEITWHILKQQDITFRHHDWRYYINLFNCADLVSTVTAIVVISVCVIPSFNTKNAFADAKTSQAKTVAISFTMLLLWFEFILYLRLLSEPAKYIYIMLNIIKETWMFLSFMILIIAGLAHSFLLLLQYPDFTNLTEIKSSSEDNPAENFITSFLSTYNWLNVTILQNMFIAFMGGVYSKAYAKGRVALLRFRAESISDYETLDEIYFYPPSPEPKYIYYNGKSKSNEEWEAKVKKYSERNLYDDYEEKIIARPLSYEEDNYSSDYTNSENEKKNDETIDGELNKVDVKGKKKEVSTNKVVEKGKEEEINLNELNNKINDFNIKLNKIDEVDRKIDLVLASLNKV</sequence>
<dbReference type="AlphaFoldDB" id="A0A9W4T310"/>
<feature type="transmembrane region" description="Helical" evidence="2">
    <location>
        <begin position="995"/>
        <end position="1013"/>
    </location>
</feature>
<dbReference type="Proteomes" id="UP001153678">
    <property type="component" value="Unassembled WGS sequence"/>
</dbReference>
<keyword evidence="2" id="KW-0812">Transmembrane</keyword>
<evidence type="ECO:0000313" key="3">
    <source>
        <dbReference type="EMBL" id="CAI2189970.1"/>
    </source>
</evidence>
<gene>
    <name evidence="3" type="ORF">FWILDA_LOCUS14342</name>
</gene>
<feature type="transmembrane region" description="Helical" evidence="2">
    <location>
        <begin position="936"/>
        <end position="957"/>
    </location>
</feature>
<dbReference type="OrthoDB" id="2342709at2759"/>
<name>A0A9W4T310_9GLOM</name>
<comment type="caution">
    <text evidence="3">The sequence shown here is derived from an EMBL/GenBank/DDBJ whole genome shotgun (WGS) entry which is preliminary data.</text>
</comment>
<dbReference type="EMBL" id="CAMKVN010006153">
    <property type="protein sequence ID" value="CAI2189970.1"/>
    <property type="molecule type" value="Genomic_DNA"/>
</dbReference>
<evidence type="ECO:0000256" key="2">
    <source>
        <dbReference type="SAM" id="Phobius"/>
    </source>
</evidence>
<proteinExistence type="predicted"/>
<evidence type="ECO:0000313" key="4">
    <source>
        <dbReference type="Proteomes" id="UP001153678"/>
    </source>
</evidence>
<keyword evidence="4" id="KW-1185">Reference proteome</keyword>
<feature type="transmembrane region" description="Helical" evidence="2">
    <location>
        <begin position="857"/>
        <end position="881"/>
    </location>
</feature>
<keyword evidence="2" id="KW-0472">Membrane</keyword>
<reference evidence="3" key="1">
    <citation type="submission" date="2022-08" db="EMBL/GenBank/DDBJ databases">
        <authorList>
            <person name="Kallberg Y."/>
            <person name="Tangrot J."/>
            <person name="Rosling A."/>
        </authorList>
    </citation>
    <scope>NUCLEOTIDE SEQUENCE</scope>
    <source>
        <strain evidence="3">Wild A</strain>
    </source>
</reference>
<protein>
    <submittedName>
        <fullName evidence="3">19208_t:CDS:1</fullName>
    </submittedName>
</protein>
<keyword evidence="1" id="KW-0175">Coiled coil</keyword>
<keyword evidence="2" id="KW-1133">Transmembrane helix</keyword>
<accession>A0A9W4T310</accession>